<dbReference type="InterPro" id="IPR002065">
    <property type="entry name" value="TPX"/>
</dbReference>
<dbReference type="InterPro" id="IPR013766">
    <property type="entry name" value="Thioredoxin_domain"/>
</dbReference>
<evidence type="ECO:0000256" key="5">
    <source>
        <dbReference type="ARBA" id="ARBA00023284"/>
    </source>
</evidence>
<dbReference type="SUPFAM" id="SSF52833">
    <property type="entry name" value="Thioredoxin-like"/>
    <property type="match status" value="1"/>
</dbReference>
<dbReference type="STRING" id="1351755.CCH01_09410"/>
<accession>A0A1U6J6N4</accession>
<keyword evidence="5" id="KW-0676">Redox-active center</keyword>
<keyword evidence="2" id="KW-0049">Antioxidant</keyword>
<dbReference type="CDD" id="cd03014">
    <property type="entry name" value="PRX_Atyp2cys"/>
    <property type="match status" value="1"/>
</dbReference>
<evidence type="ECO:0000256" key="3">
    <source>
        <dbReference type="ARBA" id="ARBA00023002"/>
    </source>
</evidence>
<dbReference type="OrthoDB" id="9781543at2"/>
<dbReference type="EMBL" id="LT799839">
    <property type="protein sequence ID" value="SLK15787.1"/>
    <property type="molecule type" value="Genomic_DNA"/>
</dbReference>
<reference evidence="8" key="1">
    <citation type="submission" date="2017-03" db="EMBL/GenBank/DDBJ databases">
        <authorList>
            <person name="Falquet L."/>
            <person name="Falquet L."/>
        </authorList>
    </citation>
    <scope>NUCLEOTIDE SEQUENCE [LARGE SCALE GENOMIC DNA]</scope>
</reference>
<keyword evidence="8" id="KW-1185">Reference proteome</keyword>
<evidence type="ECO:0000256" key="1">
    <source>
        <dbReference type="ARBA" id="ARBA00022559"/>
    </source>
</evidence>
<dbReference type="PANTHER" id="PTHR43110:SF1">
    <property type="entry name" value="THIOL PEROXIDASE"/>
    <property type="match status" value="1"/>
</dbReference>
<dbReference type="AlphaFoldDB" id="A0A1U6J6N4"/>
<protein>
    <submittedName>
        <fullName evidence="7">Putative thiol peroxidase</fullName>
    </submittedName>
</protein>
<keyword evidence="1 7" id="KW-0575">Peroxidase</keyword>
<proteinExistence type="predicted"/>
<dbReference type="InterPro" id="IPR013740">
    <property type="entry name" value="Redoxin"/>
</dbReference>
<evidence type="ECO:0000313" key="7">
    <source>
        <dbReference type="EMBL" id="SLK15787.1"/>
    </source>
</evidence>
<dbReference type="InterPro" id="IPR050455">
    <property type="entry name" value="Tpx_Peroxidase_subfamily"/>
</dbReference>
<dbReference type="InterPro" id="IPR036249">
    <property type="entry name" value="Thioredoxin-like_sf"/>
</dbReference>
<dbReference type="Gene3D" id="3.40.30.10">
    <property type="entry name" value="Glutaredoxin"/>
    <property type="match status" value="1"/>
</dbReference>
<sequence length="165" mass="18243">MKNVKFQGEVLTLQGNTVKVGEKIRDFVVVGNDLKPVTLKDTKGVRVFLSVPSIDTGVCDMEVRKFNEEIGKLQGVTCYTVSMDLPFAQARWCGAAGVEEVKTVSDYKDKSFGEATGTYIKELGLLTRASFVVDSENNVTFVEYLEEVTNEPSYDKVLEAINLAK</sequence>
<evidence type="ECO:0000259" key="6">
    <source>
        <dbReference type="PROSITE" id="PS51352"/>
    </source>
</evidence>
<keyword evidence="3" id="KW-0560">Oxidoreductase</keyword>
<dbReference type="PROSITE" id="PS51352">
    <property type="entry name" value="THIOREDOXIN_2"/>
    <property type="match status" value="1"/>
</dbReference>
<evidence type="ECO:0000256" key="2">
    <source>
        <dbReference type="ARBA" id="ARBA00022862"/>
    </source>
</evidence>
<dbReference type="Proteomes" id="UP000190476">
    <property type="component" value="Chromosome I"/>
</dbReference>
<dbReference type="NCBIfam" id="NF001808">
    <property type="entry name" value="PRK00522.1"/>
    <property type="match status" value="1"/>
</dbReference>
<evidence type="ECO:0000313" key="8">
    <source>
        <dbReference type="Proteomes" id="UP000190476"/>
    </source>
</evidence>
<evidence type="ECO:0000256" key="4">
    <source>
        <dbReference type="ARBA" id="ARBA00023157"/>
    </source>
</evidence>
<dbReference type="GeneID" id="66301286"/>
<dbReference type="PANTHER" id="PTHR43110">
    <property type="entry name" value="THIOL PEROXIDASE"/>
    <property type="match status" value="1"/>
</dbReference>
<name>A0A1U6J6N4_9CLOT</name>
<dbReference type="Pfam" id="PF08534">
    <property type="entry name" value="Redoxin"/>
    <property type="match status" value="1"/>
</dbReference>
<dbReference type="PROSITE" id="PS01265">
    <property type="entry name" value="TPX"/>
    <property type="match status" value="1"/>
</dbReference>
<feature type="domain" description="Thioredoxin" evidence="6">
    <location>
        <begin position="18"/>
        <end position="165"/>
    </location>
</feature>
<organism evidence="7 8">
    <name type="scientific">Clostridium chauvoei JF4335</name>
    <dbReference type="NCBI Taxonomy" id="1351755"/>
    <lineage>
        <taxon>Bacteria</taxon>
        <taxon>Bacillati</taxon>
        <taxon>Bacillota</taxon>
        <taxon>Clostridia</taxon>
        <taxon>Eubacteriales</taxon>
        <taxon>Clostridiaceae</taxon>
        <taxon>Clostridium</taxon>
    </lineage>
</organism>
<keyword evidence="4" id="KW-1015">Disulfide bond</keyword>
<dbReference type="InterPro" id="IPR018219">
    <property type="entry name" value="Tpx_CS"/>
</dbReference>
<dbReference type="RefSeq" id="WP_079481246.1">
    <property type="nucleotide sequence ID" value="NZ_CBML010000006.1"/>
</dbReference>
<gene>
    <name evidence="7" type="ORF">CCH01_09410</name>
</gene>
<dbReference type="GO" id="GO:0008379">
    <property type="term" value="F:thioredoxin peroxidase activity"/>
    <property type="evidence" value="ECO:0007669"/>
    <property type="project" value="InterPro"/>
</dbReference>